<organism evidence="1 2">
    <name type="scientific">Callithrix jacchus</name>
    <name type="common">White-tufted-ear marmoset</name>
    <name type="synonym">Simia Jacchus</name>
    <dbReference type="NCBI Taxonomy" id="9483"/>
    <lineage>
        <taxon>Eukaryota</taxon>
        <taxon>Metazoa</taxon>
        <taxon>Chordata</taxon>
        <taxon>Craniata</taxon>
        <taxon>Vertebrata</taxon>
        <taxon>Euteleostomi</taxon>
        <taxon>Mammalia</taxon>
        <taxon>Eutheria</taxon>
        <taxon>Euarchontoglires</taxon>
        <taxon>Primates</taxon>
        <taxon>Haplorrhini</taxon>
        <taxon>Platyrrhini</taxon>
        <taxon>Cebidae</taxon>
        <taxon>Callitrichinae</taxon>
        <taxon>Callithrix</taxon>
        <taxon>Callithrix</taxon>
    </lineage>
</organism>
<protein>
    <submittedName>
        <fullName evidence="1">Uncharacterized protein</fullName>
    </submittedName>
</protein>
<reference evidence="1" key="1">
    <citation type="submission" date="2009-03" db="EMBL/GenBank/DDBJ databases">
        <authorList>
            <person name="Warren W."/>
            <person name="Ye L."/>
            <person name="Minx P."/>
            <person name="Worley K."/>
            <person name="Gibbs R."/>
            <person name="Wilson R.K."/>
        </authorList>
    </citation>
    <scope>NUCLEOTIDE SEQUENCE [LARGE SCALE GENOMIC DNA]</scope>
</reference>
<dbReference type="PANTHER" id="PTHR46254">
    <property type="entry name" value="PROTEIN GVQW1-RELATED"/>
    <property type="match status" value="1"/>
</dbReference>
<name>A0A5F4VSF9_CALJA</name>
<evidence type="ECO:0000313" key="2">
    <source>
        <dbReference type="Proteomes" id="UP000008225"/>
    </source>
</evidence>
<dbReference type="GeneTree" id="ENSGT00940000161627"/>
<proteinExistence type="predicted"/>
<dbReference type="AlphaFoldDB" id="A0A5F4VSF9"/>
<sequence length="152" mass="16985">MTLKTGIEKCINAKATPMARHMRQRLEGLFQDNSKVRGESVFFLFLIDCAPAVSLDAGTLRSERLQVTGFGAHDLRGGDREEEYKTNDTNKNSFTVVTQAGVQWHDLGSPQPLPSGFKQFSCLSLRSSWDYRRAPPCPANFCIFSRNGVSPR</sequence>
<reference evidence="1" key="2">
    <citation type="submission" date="2025-08" db="UniProtKB">
        <authorList>
            <consortium name="Ensembl"/>
        </authorList>
    </citation>
    <scope>IDENTIFICATION</scope>
</reference>
<keyword evidence="2" id="KW-1185">Reference proteome</keyword>
<dbReference type="InParanoid" id="A0A5F4VSF9"/>
<reference evidence="1" key="3">
    <citation type="submission" date="2025-09" db="UniProtKB">
        <authorList>
            <consortium name="Ensembl"/>
        </authorList>
    </citation>
    <scope>IDENTIFICATION</scope>
</reference>
<accession>A0A5F4VSF9</accession>
<dbReference type="Ensembl" id="ENSCJAT00000103558.2">
    <property type="protein sequence ID" value="ENSCJAP00000068424.2"/>
    <property type="gene ID" value="ENSCJAG00000056343.2"/>
</dbReference>
<evidence type="ECO:0000313" key="1">
    <source>
        <dbReference type="Ensembl" id="ENSCJAP00000068424.2"/>
    </source>
</evidence>
<dbReference type="Proteomes" id="UP000008225">
    <property type="component" value="Chromosome 16"/>
</dbReference>